<name>A0A2K9L5Y0_9VIRU</name>
<dbReference type="SUPFAM" id="SSF48403">
    <property type="entry name" value="Ankyrin repeat"/>
    <property type="match status" value="2"/>
</dbReference>
<sequence length="484" mass="55528">MNQSGRNIKDDYIFKSPIGKGAYGEVFKASHRRTKDKVAIKVISKNTQRFRLKRFQKERDIIKSFDHPNIMGYIDCYEDDDYYYIVSEYIKHGELFNYVISNNIPIKKCKKIFCQLLSAVEYCHGNLVAHRDIKLENIMISDVKNFTIKLIDFGFATKLNLHSMHKKKCGSPEYAAPELLYSDKYNPFKSDIWSLGVVLFSLVTGSFPFPSPITKRPYTYDTATKQYSVIQYCKSAITDPLLNDLLSKIFVLPENRISIHEIKNHLWLNGFTVKSYLPTIPLVSKGLLLSKSDLSDSKEVPKGLLLSKYVVEKMVELGFNRTEVMKSLVNKTKTVELVVYYHLSIQDSAMRLSDGFSEDPTLGFEVVNTTPDHKSKYGANDTNEQLNNLTISEKQSLLISDHPPVHQKSDSGSTENVNSGLDKNDIKKNNIKKNDIKKNDIKTVTQSPRGKRKFIEKNKYCKFMVDITMEYLPMVGIYQKVSNF</sequence>
<dbReference type="PANTHER" id="PTHR46586:SF3">
    <property type="entry name" value="ANKYRIN REPEAT-CONTAINING PROTEIN"/>
    <property type="match status" value="1"/>
</dbReference>
<dbReference type="Proteomes" id="UP000241719">
    <property type="component" value="Segment"/>
</dbReference>
<evidence type="ECO:0008006" key="3">
    <source>
        <dbReference type="Google" id="ProtNLM"/>
    </source>
</evidence>
<dbReference type="EMBL" id="MF405918">
    <property type="protein sequence ID" value="AUL79864.3"/>
    <property type="molecule type" value="Genomic_DNA"/>
</dbReference>
<organism evidence="1 2">
    <name type="scientific">Tupanvirus deep ocean</name>
    <dbReference type="NCBI Taxonomy" id="2126984"/>
    <lineage>
        <taxon>Viruses</taxon>
        <taxon>Varidnaviria</taxon>
        <taxon>Bamfordvirae</taxon>
        <taxon>Nucleocytoviricota</taxon>
        <taxon>Megaviricetes</taxon>
        <taxon>Imitervirales</taxon>
        <taxon>Mimiviridae</taxon>
        <taxon>Megamimivirinae</taxon>
        <taxon>Tupanvirus</taxon>
        <taxon>Tupanvirus altamarinense</taxon>
    </lineage>
</organism>
<dbReference type="InterPro" id="IPR002110">
    <property type="entry name" value="Ankyrin_rpt"/>
</dbReference>
<dbReference type="KEGG" id="vg:80517830"/>
<evidence type="ECO:0000313" key="1">
    <source>
        <dbReference type="EMBL" id="AUL79864.3"/>
    </source>
</evidence>
<accession>A0A2K9L5Y0</accession>
<evidence type="ECO:0000313" key="2">
    <source>
        <dbReference type="Proteomes" id="UP000241719"/>
    </source>
</evidence>
<dbReference type="RefSeq" id="YP_010781139.1">
    <property type="nucleotide sequence ID" value="NC_075038.1"/>
</dbReference>
<proteinExistence type="predicted"/>
<dbReference type="SMART" id="SM00248">
    <property type="entry name" value="ANK"/>
    <property type="match status" value="5"/>
</dbReference>
<dbReference type="InterPro" id="IPR036770">
    <property type="entry name" value="Ankyrin_rpt-contain_sf"/>
</dbReference>
<dbReference type="Gene3D" id="1.25.40.20">
    <property type="entry name" value="Ankyrin repeat-containing domain"/>
    <property type="match status" value="2"/>
</dbReference>
<reference evidence="1 2" key="1">
    <citation type="journal article" date="2018" name="Nat. Commun.">
        <title>Tailed giant Tupanvirus possesses the most complete translational apparatus of the known virosphere.</title>
        <authorList>
            <person name="Abrahao J."/>
            <person name="Silva L."/>
            <person name="Silva L.S."/>
            <person name="Khalil J.Y.B."/>
            <person name="Rodrigues R."/>
            <person name="Arantes T."/>
            <person name="Assis F."/>
            <person name="Boratto P."/>
            <person name="Andrade M."/>
            <person name="Kroon E.G."/>
            <person name="Ribeiro B."/>
            <person name="Bergier I."/>
            <person name="Seligmann H."/>
            <person name="Ghigo E."/>
            <person name="Colson P."/>
            <person name="Levasseur A."/>
            <person name="Kroemer G."/>
            <person name="Raoult D."/>
            <person name="La Scola B."/>
        </authorList>
    </citation>
    <scope>NUCLEOTIDE SEQUENCE [LARGE SCALE GENOMIC DNA]</scope>
    <source>
        <strain evidence="1">Deep ocean</strain>
    </source>
</reference>
<dbReference type="GeneID" id="80517830"/>
<protein>
    <recommendedName>
        <fullName evidence="3">Ankyrin repeat protein</fullName>
    </recommendedName>
</protein>
<dbReference type="PANTHER" id="PTHR46586">
    <property type="entry name" value="ANKYRIN REPEAT-CONTAINING PROTEIN"/>
    <property type="match status" value="1"/>
</dbReference>
<dbReference type="InterPro" id="IPR052050">
    <property type="entry name" value="SecEffector_AnkRepeat"/>
</dbReference>
<keyword evidence="2" id="KW-1185">Reference proteome</keyword>